<dbReference type="RefSeq" id="XP_066664578.1">
    <property type="nucleotide sequence ID" value="XM_066815288.1"/>
</dbReference>
<evidence type="ECO:0000313" key="1">
    <source>
        <dbReference type="EMBL" id="KAK8070770.1"/>
    </source>
</evidence>
<dbReference type="GeneID" id="92048348"/>
<dbReference type="SUPFAM" id="SSF48452">
    <property type="entry name" value="TPR-like"/>
    <property type="match status" value="1"/>
</dbReference>
<sequence length="955" mass="107739">MSVSHLVEQYPAPDQSQKGIDIILVDGLLGGEPGLSNWAEPLHSRLLSQSMNSAIQYLDLGIKLEKLEDFPRKMKEAEEILLRELYQFIKVLCIAHDIAEQEHRAKLLMTNVSQVVLLGTPPATGDAVKVMKTINIIICQRSLAKDRLGELADVQRTIDDIGISYKERGLPSRSVVCVETQKTKYGHRDLKHVGRHKQRVLVDAAMWVSRFPDLAIVETSGKLSSAFETNMVGEIIELLRQASPQGLSQLSDGPSTRSRSNWAKSRWKRAAHWAGRHDSGLVSEELVVEVPRYYNLPPPQRNLVRGRETELESIHQYLQRKVDPMDTLIPLRAVMVYGKPGMGITALATEYHTIATSLLYILEIVDRNSNNSEANWSILEAWLQNPLSVKSTNREKRFDAKWLLIMEDVTVDTNILDFWPRQGDGSILVLGKHPAPLRDETIDITPVELPSLPENDAASLFLSVAEVTHPVDQTVLDIVNDWECIPAAVIRVAMKYRNRKQRESLPEFKAYQTSNRKDLLLRGVSHMSSIAALWTLDGRSSSEWSILSVLPFLHHAQIPEVLFSNYLEPTETSELPGGYLTSRRRLEVDRLIDVMEPGHGVNETTISTDKVLQDSIRVEYLESGDDLAIAFNRASSMVNRMWPKSITAEISFSELDERGRWKTCQKLLTHVKRIAGSYVDLDPDVQRDCAQEDFIKLMIEAAWYLNQKGRYNDATKLLDVASLALRRAPREMLDLLSALYNTGTAIASTANDTATALERCQQFKEVQKRIFRSSGVETVKLAAAYSELGMAYLQTGQASAAVWRLLQKSRQIREGLPNFEKVNLFSVLRGEAFYHLLHREYDEAETKLLEACEDRRLKYGTDDRRGGRAGALLFELGIVIYQQSLQVSDKKELERLLKSSTDYLERAKAIFSHVDIQYIAEVADADVAIARNVLASNADKVQLHKAQQVSPSIRN</sequence>
<dbReference type="Proteomes" id="UP001433268">
    <property type="component" value="Unassembled WGS sequence"/>
</dbReference>
<organism evidence="1 2">
    <name type="scientific">Apiospora hydei</name>
    <dbReference type="NCBI Taxonomy" id="1337664"/>
    <lineage>
        <taxon>Eukaryota</taxon>
        <taxon>Fungi</taxon>
        <taxon>Dikarya</taxon>
        <taxon>Ascomycota</taxon>
        <taxon>Pezizomycotina</taxon>
        <taxon>Sordariomycetes</taxon>
        <taxon>Xylariomycetidae</taxon>
        <taxon>Amphisphaeriales</taxon>
        <taxon>Apiosporaceae</taxon>
        <taxon>Apiospora</taxon>
    </lineage>
</organism>
<evidence type="ECO:0008006" key="3">
    <source>
        <dbReference type="Google" id="ProtNLM"/>
    </source>
</evidence>
<reference evidence="1 2" key="1">
    <citation type="submission" date="2023-01" db="EMBL/GenBank/DDBJ databases">
        <title>Analysis of 21 Apiospora genomes using comparative genomics revels a genus with tremendous synthesis potential of carbohydrate active enzymes and secondary metabolites.</title>
        <authorList>
            <person name="Sorensen T."/>
        </authorList>
    </citation>
    <scope>NUCLEOTIDE SEQUENCE [LARGE SCALE GENOMIC DNA]</scope>
    <source>
        <strain evidence="1 2">CBS 114990</strain>
    </source>
</reference>
<proteinExistence type="predicted"/>
<comment type="caution">
    <text evidence="1">The sequence shown here is derived from an EMBL/GenBank/DDBJ whole genome shotgun (WGS) entry which is preliminary data.</text>
</comment>
<gene>
    <name evidence="1" type="ORF">PG997_010973</name>
</gene>
<dbReference type="InterPro" id="IPR027417">
    <property type="entry name" value="P-loop_NTPase"/>
</dbReference>
<protein>
    <recommendedName>
        <fullName evidence="3">NB-ARC domain-containing protein</fullName>
    </recommendedName>
</protein>
<dbReference type="Gene3D" id="1.25.40.10">
    <property type="entry name" value="Tetratricopeptide repeat domain"/>
    <property type="match status" value="1"/>
</dbReference>
<accession>A0ABR1VHU4</accession>
<keyword evidence="2" id="KW-1185">Reference proteome</keyword>
<dbReference type="SUPFAM" id="SSF52540">
    <property type="entry name" value="P-loop containing nucleoside triphosphate hydrolases"/>
    <property type="match status" value="1"/>
</dbReference>
<dbReference type="EMBL" id="JAQQWN010000008">
    <property type="protein sequence ID" value="KAK8070770.1"/>
    <property type="molecule type" value="Genomic_DNA"/>
</dbReference>
<evidence type="ECO:0000313" key="2">
    <source>
        <dbReference type="Proteomes" id="UP001433268"/>
    </source>
</evidence>
<dbReference type="InterPro" id="IPR011990">
    <property type="entry name" value="TPR-like_helical_dom_sf"/>
</dbReference>
<name>A0ABR1VHU4_9PEZI</name>